<dbReference type="PANTHER" id="PTHR33055">
    <property type="entry name" value="TRANSPOSASE FOR INSERTION SEQUENCE ELEMENT IS1111A"/>
    <property type="match status" value="1"/>
</dbReference>
<protein>
    <submittedName>
        <fullName evidence="2">Transposase, IS116/IS110/IS902 family</fullName>
    </submittedName>
</protein>
<dbReference type="GO" id="GO:0004803">
    <property type="term" value="F:transposase activity"/>
    <property type="evidence" value="ECO:0007669"/>
    <property type="project" value="InterPro"/>
</dbReference>
<evidence type="ECO:0000313" key="2">
    <source>
        <dbReference type="EMBL" id="EJU20405.1"/>
    </source>
</evidence>
<evidence type="ECO:0000313" key="3">
    <source>
        <dbReference type="Proteomes" id="UP000005244"/>
    </source>
</evidence>
<keyword evidence="3" id="KW-1185">Reference proteome</keyword>
<gene>
    <name evidence="2" type="ORF">HMPREF1143_0407</name>
</gene>
<dbReference type="InterPro" id="IPR003346">
    <property type="entry name" value="Transposase_20"/>
</dbReference>
<proteinExistence type="predicted"/>
<feature type="domain" description="Transposase IS116/IS110/IS902 C-terminal" evidence="1">
    <location>
        <begin position="116"/>
        <end position="201"/>
    </location>
</feature>
<dbReference type="Proteomes" id="UP000005244">
    <property type="component" value="Unassembled WGS sequence"/>
</dbReference>
<organism evidence="2 3">
    <name type="scientific">Peptoanaerobacter stomatis</name>
    <dbReference type="NCBI Taxonomy" id="796937"/>
    <lineage>
        <taxon>Bacteria</taxon>
        <taxon>Bacillati</taxon>
        <taxon>Bacillota</taxon>
        <taxon>Clostridia</taxon>
        <taxon>Peptostreptococcales</taxon>
        <taxon>Filifactoraceae</taxon>
        <taxon>Peptoanaerobacter</taxon>
    </lineage>
</organism>
<comment type="caution">
    <text evidence="2">The sequence shown here is derived from an EMBL/GenBank/DDBJ whole genome shotgun (WGS) entry which is preliminary data.</text>
</comment>
<accession>J6H4Y1</accession>
<dbReference type="Pfam" id="PF02371">
    <property type="entry name" value="Transposase_20"/>
    <property type="match status" value="1"/>
</dbReference>
<dbReference type="EMBL" id="ALNK01000035">
    <property type="protein sequence ID" value="EJU20405.1"/>
    <property type="molecule type" value="Genomic_DNA"/>
</dbReference>
<name>J6H4Y1_9FIRM</name>
<dbReference type="AlphaFoldDB" id="J6H4Y1"/>
<reference evidence="2 3" key="1">
    <citation type="submission" date="2012-07" db="EMBL/GenBank/DDBJ databases">
        <authorList>
            <person name="Durkin A.S."/>
            <person name="McCorrison J."/>
            <person name="Torralba M."/>
            <person name="Gillis M."/>
            <person name="Methe B."/>
            <person name="Sutton G."/>
            <person name="Nelson K.E."/>
        </authorList>
    </citation>
    <scope>NUCLEOTIDE SEQUENCE [LARGE SCALE GENOMIC DNA]</scope>
    <source>
        <strain evidence="2 3">OBRC8</strain>
    </source>
</reference>
<dbReference type="RefSeq" id="WP_009531561.1">
    <property type="nucleotide sequence ID" value="NZ_ALNK01000035.1"/>
</dbReference>
<evidence type="ECO:0000259" key="1">
    <source>
        <dbReference type="Pfam" id="PF02371"/>
    </source>
</evidence>
<dbReference type="PATRIC" id="fig|796941.3.peg.1894"/>
<dbReference type="InterPro" id="IPR047650">
    <property type="entry name" value="Transpos_IS110"/>
</dbReference>
<sequence>MLKKEDHPFSNKYGATVEAILEQYVTNDDIIEASIEELVELIESKSRGRITDPEETVKILKAAANGSYRLDRVVAEPITLSISSSFNCIRAFEKELKAIEKAIEHTVQGLNPVEYQILKSIPGIGHVYVAGILAEIGTIKAFTGNGALAKYCGIVWKENQSGNFRAEDTKMSKAGNRYLRYYVIEATGSVINNCPEYKDFYDKKFAETTTHQHKRALALTSRKFLRMLFRLLDKSQLYSLERSR</sequence>
<dbReference type="GO" id="GO:0003677">
    <property type="term" value="F:DNA binding"/>
    <property type="evidence" value="ECO:0007669"/>
    <property type="project" value="InterPro"/>
</dbReference>
<dbReference type="PANTHER" id="PTHR33055:SF15">
    <property type="entry name" value="TRANSPOSASE-RELATED"/>
    <property type="match status" value="1"/>
</dbReference>
<dbReference type="GO" id="GO:0006313">
    <property type="term" value="P:DNA transposition"/>
    <property type="evidence" value="ECO:0007669"/>
    <property type="project" value="InterPro"/>
</dbReference>